<proteinExistence type="predicted"/>
<gene>
    <name evidence="1" type="ORF">CJD35_16945</name>
</gene>
<dbReference type="EMBL" id="CP022746">
    <property type="protein sequence ID" value="ASY46171.1"/>
    <property type="molecule type" value="Genomic_DNA"/>
</dbReference>
<evidence type="ECO:0000313" key="1">
    <source>
        <dbReference type="EMBL" id="ASY46171.1"/>
    </source>
</evidence>
<dbReference type="RefSeq" id="WP_095687278.1">
    <property type="nucleotide sequence ID" value="NZ_CP022746.1"/>
</dbReference>
<protein>
    <submittedName>
        <fullName evidence="1">Uncharacterized protein</fullName>
    </submittedName>
</protein>
<organism evidence="1 2">
    <name type="scientific">Sphingobium xenophagum</name>
    <dbReference type="NCBI Taxonomy" id="121428"/>
    <lineage>
        <taxon>Bacteria</taxon>
        <taxon>Pseudomonadati</taxon>
        <taxon>Pseudomonadota</taxon>
        <taxon>Alphaproteobacteria</taxon>
        <taxon>Sphingomonadales</taxon>
        <taxon>Sphingomonadaceae</taxon>
        <taxon>Sphingobium</taxon>
    </lineage>
</organism>
<accession>A0A249MXS2</accession>
<dbReference type="KEGG" id="shyd:CJD35_16945"/>
<evidence type="ECO:0000313" key="2">
    <source>
        <dbReference type="Proteomes" id="UP000217141"/>
    </source>
</evidence>
<name>A0A249MXS2_SPHXE</name>
<reference evidence="1 2" key="1">
    <citation type="submission" date="2017-08" db="EMBL/GenBank/DDBJ databases">
        <title>Whole Genome Sequence of Sphingobium hydrophobicum C1: Insights into Adaption to the Electronic-waste Contaminated Sediment.</title>
        <authorList>
            <person name="Song D."/>
            <person name="Chen X."/>
            <person name="Xu M."/>
        </authorList>
    </citation>
    <scope>NUCLEOTIDE SEQUENCE [LARGE SCALE GENOMIC DNA]</scope>
    <source>
        <strain evidence="1 2">C1</strain>
    </source>
</reference>
<dbReference type="Proteomes" id="UP000217141">
    <property type="component" value="Chromosome II"/>
</dbReference>
<sequence>MKPPIVPCSYDEWKHCITVLCRIPLTPRYVDARIAALADPRDYGTQRFIETWGEAHLDNVRGWFNQARAELAAGGIA</sequence>
<dbReference type="AlphaFoldDB" id="A0A249MXS2"/>